<gene>
    <name evidence="9" type="ORF">CRP01_41415</name>
</gene>
<keyword evidence="10" id="KW-1185">Reference proteome</keyword>
<evidence type="ECO:0000256" key="4">
    <source>
        <dbReference type="ARBA" id="ARBA00022670"/>
    </source>
</evidence>
<organism evidence="9 10">
    <name type="scientific">Flavilitoribacter nigricans (strain ATCC 23147 / DSM 23189 / NBRC 102662 / NCIMB 1420 / SS-2)</name>
    <name type="common">Lewinella nigricans</name>
    <dbReference type="NCBI Taxonomy" id="1122177"/>
    <lineage>
        <taxon>Bacteria</taxon>
        <taxon>Pseudomonadati</taxon>
        <taxon>Bacteroidota</taxon>
        <taxon>Saprospiria</taxon>
        <taxon>Saprospirales</taxon>
        <taxon>Lewinellaceae</taxon>
        <taxon>Flavilitoribacter</taxon>
    </lineage>
</organism>
<dbReference type="InterPro" id="IPR036440">
    <property type="entry name" value="Peptidase_C15-like_sf"/>
</dbReference>
<protein>
    <recommendedName>
        <fullName evidence="2">Pyrrolidone-carboxylate peptidase</fullName>
    </recommendedName>
    <alternativeName>
        <fullName evidence="7">5-oxoprolyl-peptidase</fullName>
    </alternativeName>
    <alternativeName>
        <fullName evidence="8">Pyroglutamyl-peptidase I</fullName>
    </alternativeName>
</protein>
<dbReference type="PANTHER" id="PTHR23402">
    <property type="entry name" value="PROTEASE FAMILY C15 PYROGLUTAMYL-PEPTIDASE I-RELATED"/>
    <property type="match status" value="1"/>
</dbReference>
<dbReference type="RefSeq" id="WP_233752851.1">
    <property type="nucleotide sequence ID" value="NZ_PDUD01000095.1"/>
</dbReference>
<keyword evidence="3" id="KW-0963">Cytoplasm</keyword>
<reference evidence="9 10" key="1">
    <citation type="submission" date="2017-10" db="EMBL/GenBank/DDBJ databases">
        <title>The draft genome sequence of Lewinella nigricans NBRC 102662.</title>
        <authorList>
            <person name="Wang K."/>
        </authorList>
    </citation>
    <scope>NUCLEOTIDE SEQUENCE [LARGE SCALE GENOMIC DNA]</scope>
    <source>
        <strain evidence="9 10">NBRC 102662</strain>
    </source>
</reference>
<dbReference type="Gene3D" id="3.40.630.20">
    <property type="entry name" value="Peptidase C15, pyroglutamyl peptidase I-like"/>
    <property type="match status" value="1"/>
</dbReference>
<dbReference type="AlphaFoldDB" id="A0A2D0MWE8"/>
<dbReference type="GO" id="GO:0016920">
    <property type="term" value="F:pyroglutamyl-peptidase activity"/>
    <property type="evidence" value="ECO:0007669"/>
    <property type="project" value="InterPro"/>
</dbReference>
<dbReference type="Pfam" id="PF01470">
    <property type="entry name" value="Peptidase_C15"/>
    <property type="match status" value="1"/>
</dbReference>
<evidence type="ECO:0000256" key="6">
    <source>
        <dbReference type="ARBA" id="ARBA00022807"/>
    </source>
</evidence>
<dbReference type="PANTHER" id="PTHR23402:SF1">
    <property type="entry name" value="PYROGLUTAMYL-PEPTIDASE I"/>
    <property type="match status" value="1"/>
</dbReference>
<dbReference type="EMBL" id="PDUD01000095">
    <property type="protein sequence ID" value="PHN00591.1"/>
    <property type="molecule type" value="Genomic_DNA"/>
</dbReference>
<keyword evidence="6" id="KW-0788">Thiol protease</keyword>
<keyword evidence="5" id="KW-0378">Hydrolase</keyword>
<evidence type="ECO:0000313" key="10">
    <source>
        <dbReference type="Proteomes" id="UP000223913"/>
    </source>
</evidence>
<proteinExistence type="inferred from homology"/>
<sequence>MKILLTGFEAFGGMQVNPSQVIVESISNIDFKTNFDLEIITSILPVDFALAGKELMREISLYQPDYCISTGVDLGKPHIELEQIAHKKAIHFDKELKKQIASYGFSLAELPDQLSSKIDLVQVLARISSSSVPAKVSFHTGGYVCNHIHYLGNMYSIYLNSSMKSFFVHLPYPYPYTFDEEYIDPDFTISDIQQVFLELLTTIIELHLDATV</sequence>
<evidence type="ECO:0000256" key="2">
    <source>
        <dbReference type="ARBA" id="ARBA00019191"/>
    </source>
</evidence>
<evidence type="ECO:0000313" key="9">
    <source>
        <dbReference type="EMBL" id="PHN00591.1"/>
    </source>
</evidence>
<dbReference type="InterPro" id="IPR016125">
    <property type="entry name" value="Peptidase_C15-like"/>
</dbReference>
<evidence type="ECO:0000256" key="7">
    <source>
        <dbReference type="ARBA" id="ARBA00030836"/>
    </source>
</evidence>
<name>A0A2D0MWE8_FLAN2</name>
<evidence type="ECO:0000256" key="3">
    <source>
        <dbReference type="ARBA" id="ARBA00022490"/>
    </source>
</evidence>
<dbReference type="SUPFAM" id="SSF53182">
    <property type="entry name" value="Pyrrolidone carboxyl peptidase (pyroglutamate aminopeptidase)"/>
    <property type="match status" value="1"/>
</dbReference>
<keyword evidence="4" id="KW-0645">Protease</keyword>
<dbReference type="GO" id="GO:0005829">
    <property type="term" value="C:cytosol"/>
    <property type="evidence" value="ECO:0007669"/>
    <property type="project" value="InterPro"/>
</dbReference>
<comment type="caution">
    <text evidence="9">The sequence shown here is derived from an EMBL/GenBank/DDBJ whole genome shotgun (WGS) entry which is preliminary data.</text>
</comment>
<dbReference type="PRINTS" id="PR00706">
    <property type="entry name" value="PYROGLUPTASE"/>
</dbReference>
<dbReference type="GO" id="GO:0006508">
    <property type="term" value="P:proteolysis"/>
    <property type="evidence" value="ECO:0007669"/>
    <property type="project" value="UniProtKB-KW"/>
</dbReference>
<accession>A0A2D0MWE8</accession>
<evidence type="ECO:0000256" key="5">
    <source>
        <dbReference type="ARBA" id="ARBA00022801"/>
    </source>
</evidence>
<comment type="similarity">
    <text evidence="1">Belongs to the peptidase C15 family.</text>
</comment>
<dbReference type="Proteomes" id="UP000223913">
    <property type="component" value="Unassembled WGS sequence"/>
</dbReference>
<evidence type="ECO:0000256" key="8">
    <source>
        <dbReference type="ARBA" id="ARBA00031559"/>
    </source>
</evidence>
<dbReference type="InterPro" id="IPR000816">
    <property type="entry name" value="Peptidase_C15"/>
</dbReference>
<evidence type="ECO:0000256" key="1">
    <source>
        <dbReference type="ARBA" id="ARBA00006641"/>
    </source>
</evidence>